<name>A0A427YWP7_9TREE</name>
<feature type="compositionally biased region" description="Pro residues" evidence="1">
    <location>
        <begin position="66"/>
        <end position="75"/>
    </location>
</feature>
<feature type="domain" description="DUF3752" evidence="2">
    <location>
        <begin position="162"/>
        <end position="308"/>
    </location>
</feature>
<evidence type="ECO:0000313" key="3">
    <source>
        <dbReference type="EMBL" id="RSH95455.1"/>
    </source>
</evidence>
<feature type="compositionally biased region" description="Basic and acidic residues" evidence="1">
    <location>
        <begin position="256"/>
        <end position="280"/>
    </location>
</feature>
<comment type="caution">
    <text evidence="3">The sequence shown here is derived from an EMBL/GenBank/DDBJ whole genome shotgun (WGS) entry which is preliminary data.</text>
</comment>
<dbReference type="Pfam" id="PF12572">
    <property type="entry name" value="DUF3752"/>
    <property type="match status" value="1"/>
</dbReference>
<dbReference type="InterPro" id="IPR046331">
    <property type="entry name" value="GPAM1-like"/>
</dbReference>
<feature type="region of interest" description="Disordered" evidence="1">
    <location>
        <begin position="1"/>
        <end position="280"/>
    </location>
</feature>
<sequence>MPIGPSLPPHLAHLARASSPDDEAGPSVPRSTTPPGPATADNDDDAGDYGPALPPHLAARRSKPSGPAPPAPGPSYRPDSVNDDGPLPPRPSRPTPSRAVGPAPPPDDDSDDDIGPRLEDMSGAQEKTAVQEWMEREERWAKEREEKNKPKVATREEWMLVPPTSGVLSSVDPLRKRPTTFSRSAAPVETDSTVWTETPAEKAQRIADEVAGIKRVKEPKRGVPSEDRDEEARKRRRDEQIDQEVQRHNKSSRGKSMLDKHLEKGGKPDEQAAIWDHDRDMGITGRLLNDQERQAKIKEARGLNDRFGHSAHGAYSM</sequence>
<gene>
    <name evidence="3" type="ORF">EHS25_000547</name>
</gene>
<evidence type="ECO:0000313" key="4">
    <source>
        <dbReference type="Proteomes" id="UP000279259"/>
    </source>
</evidence>
<dbReference type="PANTHER" id="PTHR46370">
    <property type="entry name" value="GPALPP MOTIFS-CONTAINING PROTEIN 1"/>
    <property type="match status" value="1"/>
</dbReference>
<accession>A0A427YWP7</accession>
<dbReference type="EMBL" id="RSCD01000001">
    <property type="protein sequence ID" value="RSH95455.1"/>
    <property type="molecule type" value="Genomic_DNA"/>
</dbReference>
<dbReference type="AlphaFoldDB" id="A0A427YWP7"/>
<dbReference type="PANTHER" id="PTHR46370:SF1">
    <property type="entry name" value="GPALPP MOTIFS-CONTAINING PROTEIN 1"/>
    <property type="match status" value="1"/>
</dbReference>
<evidence type="ECO:0000256" key="1">
    <source>
        <dbReference type="SAM" id="MobiDB-lite"/>
    </source>
</evidence>
<dbReference type="InterPro" id="IPR022226">
    <property type="entry name" value="DUF3752"/>
</dbReference>
<reference evidence="3 4" key="1">
    <citation type="submission" date="2018-11" db="EMBL/GenBank/DDBJ databases">
        <title>Genome sequence of Saitozyma podzolica DSM 27192.</title>
        <authorList>
            <person name="Aliyu H."/>
            <person name="Gorte O."/>
            <person name="Ochsenreither K."/>
        </authorList>
    </citation>
    <scope>NUCLEOTIDE SEQUENCE [LARGE SCALE GENOMIC DNA]</scope>
    <source>
        <strain evidence="3 4">DSM 27192</strain>
    </source>
</reference>
<organism evidence="3 4">
    <name type="scientific">Saitozyma podzolica</name>
    <dbReference type="NCBI Taxonomy" id="1890683"/>
    <lineage>
        <taxon>Eukaryota</taxon>
        <taxon>Fungi</taxon>
        <taxon>Dikarya</taxon>
        <taxon>Basidiomycota</taxon>
        <taxon>Agaricomycotina</taxon>
        <taxon>Tremellomycetes</taxon>
        <taxon>Tremellales</taxon>
        <taxon>Trimorphomycetaceae</taxon>
        <taxon>Saitozyma</taxon>
    </lineage>
</organism>
<dbReference type="Proteomes" id="UP000279259">
    <property type="component" value="Unassembled WGS sequence"/>
</dbReference>
<evidence type="ECO:0000259" key="2">
    <source>
        <dbReference type="Pfam" id="PF12572"/>
    </source>
</evidence>
<dbReference type="OrthoDB" id="73491at2759"/>
<feature type="compositionally biased region" description="Basic and acidic residues" evidence="1">
    <location>
        <begin position="199"/>
        <end position="247"/>
    </location>
</feature>
<protein>
    <recommendedName>
        <fullName evidence="2">DUF3752 domain-containing protein</fullName>
    </recommendedName>
</protein>
<feature type="compositionally biased region" description="Basic and acidic residues" evidence="1">
    <location>
        <begin position="133"/>
        <end position="158"/>
    </location>
</feature>
<proteinExistence type="predicted"/>
<keyword evidence="4" id="KW-1185">Reference proteome</keyword>